<feature type="domain" description="HTH tetR-type" evidence="5">
    <location>
        <begin position="11"/>
        <end position="71"/>
    </location>
</feature>
<dbReference type="Pfam" id="PF21351">
    <property type="entry name" value="TetR_C_41"/>
    <property type="match status" value="1"/>
</dbReference>
<evidence type="ECO:0000256" key="2">
    <source>
        <dbReference type="ARBA" id="ARBA00023125"/>
    </source>
</evidence>
<dbReference type="Gene3D" id="1.10.357.10">
    <property type="entry name" value="Tetracycline Repressor, domain 2"/>
    <property type="match status" value="1"/>
</dbReference>
<dbReference type="InterPro" id="IPR050109">
    <property type="entry name" value="HTH-type_TetR-like_transc_reg"/>
</dbReference>
<dbReference type="PANTHER" id="PTHR30055:SF234">
    <property type="entry name" value="HTH-TYPE TRANSCRIPTIONAL REGULATOR BETI"/>
    <property type="match status" value="1"/>
</dbReference>
<keyword evidence="2 4" id="KW-0238">DNA-binding</keyword>
<gene>
    <name evidence="6" type="ORF">ACFO0B_10790</name>
</gene>
<comment type="caution">
    <text evidence="6">The sequence shown here is derived from an EMBL/GenBank/DDBJ whole genome shotgun (WGS) entry which is preliminary data.</text>
</comment>
<sequence length="201" mass="21422">MPRRSQLDRTRSTRGRLEEAGRALFAEHGFGAVSAEQIVATAGVTRGALQYHYGDKRGLFVAVLERLEQDNTDELVAAIAGAPPSADPMVGLRAGLDAFLRICRRPEMVRIALSDAPAVLGWDAWRELEAKYGLGLVVLQLEAARGTGRLAPDAPVRMLAQLVLSAVTEAGLIVAHADDPAAAHEQALDALMLLLAGLLRG</sequence>
<dbReference type="InterPro" id="IPR009057">
    <property type="entry name" value="Homeodomain-like_sf"/>
</dbReference>
<keyword evidence="7" id="KW-1185">Reference proteome</keyword>
<dbReference type="InterPro" id="IPR001647">
    <property type="entry name" value="HTH_TetR"/>
</dbReference>
<dbReference type="Proteomes" id="UP001595696">
    <property type="component" value="Unassembled WGS sequence"/>
</dbReference>
<feature type="DNA-binding region" description="H-T-H motif" evidence="4">
    <location>
        <begin position="34"/>
        <end position="53"/>
    </location>
</feature>
<keyword evidence="1" id="KW-0805">Transcription regulation</keyword>
<evidence type="ECO:0000313" key="6">
    <source>
        <dbReference type="EMBL" id="MFC3962471.1"/>
    </source>
</evidence>
<dbReference type="SUPFAM" id="SSF46689">
    <property type="entry name" value="Homeodomain-like"/>
    <property type="match status" value="1"/>
</dbReference>
<dbReference type="RefSeq" id="WP_378612244.1">
    <property type="nucleotide sequence ID" value="NZ_JBHSAX010000009.1"/>
</dbReference>
<dbReference type="InterPro" id="IPR049484">
    <property type="entry name" value="Rv0078-like_C"/>
</dbReference>
<accession>A0ABV8DR78</accession>
<evidence type="ECO:0000259" key="5">
    <source>
        <dbReference type="PROSITE" id="PS50977"/>
    </source>
</evidence>
<dbReference type="Pfam" id="PF00440">
    <property type="entry name" value="TetR_N"/>
    <property type="match status" value="1"/>
</dbReference>
<keyword evidence="3" id="KW-0804">Transcription</keyword>
<organism evidence="6 7">
    <name type="scientific">Nocardia jiangsuensis</name>
    <dbReference type="NCBI Taxonomy" id="1691563"/>
    <lineage>
        <taxon>Bacteria</taxon>
        <taxon>Bacillati</taxon>
        <taxon>Actinomycetota</taxon>
        <taxon>Actinomycetes</taxon>
        <taxon>Mycobacteriales</taxon>
        <taxon>Nocardiaceae</taxon>
        <taxon>Nocardia</taxon>
    </lineage>
</organism>
<dbReference type="PROSITE" id="PS50977">
    <property type="entry name" value="HTH_TETR_2"/>
    <property type="match status" value="1"/>
</dbReference>
<dbReference type="EMBL" id="JBHSAX010000009">
    <property type="protein sequence ID" value="MFC3962471.1"/>
    <property type="molecule type" value="Genomic_DNA"/>
</dbReference>
<evidence type="ECO:0000256" key="3">
    <source>
        <dbReference type="ARBA" id="ARBA00023163"/>
    </source>
</evidence>
<reference evidence="7" key="1">
    <citation type="journal article" date="2019" name="Int. J. Syst. Evol. Microbiol.">
        <title>The Global Catalogue of Microorganisms (GCM) 10K type strain sequencing project: providing services to taxonomists for standard genome sequencing and annotation.</title>
        <authorList>
            <consortium name="The Broad Institute Genomics Platform"/>
            <consortium name="The Broad Institute Genome Sequencing Center for Infectious Disease"/>
            <person name="Wu L."/>
            <person name="Ma J."/>
        </authorList>
    </citation>
    <scope>NUCLEOTIDE SEQUENCE [LARGE SCALE GENOMIC DNA]</scope>
    <source>
        <strain evidence="7">CGMCC 4.7330</strain>
    </source>
</reference>
<dbReference type="PANTHER" id="PTHR30055">
    <property type="entry name" value="HTH-TYPE TRANSCRIPTIONAL REGULATOR RUTR"/>
    <property type="match status" value="1"/>
</dbReference>
<evidence type="ECO:0000313" key="7">
    <source>
        <dbReference type="Proteomes" id="UP001595696"/>
    </source>
</evidence>
<name>A0ABV8DR78_9NOCA</name>
<evidence type="ECO:0000256" key="4">
    <source>
        <dbReference type="PROSITE-ProRule" id="PRU00335"/>
    </source>
</evidence>
<protein>
    <submittedName>
        <fullName evidence="6">TetR/AcrR family transcriptional regulator</fullName>
    </submittedName>
</protein>
<dbReference type="PRINTS" id="PR00455">
    <property type="entry name" value="HTHTETR"/>
</dbReference>
<proteinExistence type="predicted"/>
<evidence type="ECO:0000256" key="1">
    <source>
        <dbReference type="ARBA" id="ARBA00023015"/>
    </source>
</evidence>